<dbReference type="GeneID" id="63782707"/>
<keyword evidence="3" id="KW-1185">Reference proteome</keyword>
<organism evidence="2 3">
    <name type="scientific">Protomyces lactucae-debilis</name>
    <dbReference type="NCBI Taxonomy" id="2754530"/>
    <lineage>
        <taxon>Eukaryota</taxon>
        <taxon>Fungi</taxon>
        <taxon>Dikarya</taxon>
        <taxon>Ascomycota</taxon>
        <taxon>Taphrinomycotina</taxon>
        <taxon>Taphrinomycetes</taxon>
        <taxon>Taphrinales</taxon>
        <taxon>Protomycetaceae</taxon>
        <taxon>Protomyces</taxon>
    </lineage>
</organism>
<feature type="signal peptide" evidence="1">
    <location>
        <begin position="1"/>
        <end position="22"/>
    </location>
</feature>
<evidence type="ECO:0000313" key="3">
    <source>
        <dbReference type="Proteomes" id="UP000193685"/>
    </source>
</evidence>
<comment type="caution">
    <text evidence="2">The sequence shown here is derived from an EMBL/GenBank/DDBJ whole genome shotgun (WGS) entry which is preliminary data.</text>
</comment>
<feature type="chain" id="PRO_5012101540" evidence="1">
    <location>
        <begin position="23"/>
        <end position="250"/>
    </location>
</feature>
<reference evidence="2 3" key="1">
    <citation type="submission" date="2016-07" db="EMBL/GenBank/DDBJ databases">
        <title>Pervasive Adenine N6-methylation of Active Genes in Fungi.</title>
        <authorList>
            <consortium name="DOE Joint Genome Institute"/>
            <person name="Mondo S.J."/>
            <person name="Dannebaum R.O."/>
            <person name="Kuo R.C."/>
            <person name="Labutti K."/>
            <person name="Haridas S."/>
            <person name="Kuo A."/>
            <person name="Salamov A."/>
            <person name="Ahrendt S.R."/>
            <person name="Lipzen A."/>
            <person name="Sullivan W."/>
            <person name="Andreopoulos W.B."/>
            <person name="Clum A."/>
            <person name="Lindquist E."/>
            <person name="Daum C."/>
            <person name="Ramamoorthy G.K."/>
            <person name="Gryganskyi A."/>
            <person name="Culley D."/>
            <person name="Magnuson J.K."/>
            <person name="James T.Y."/>
            <person name="O'Malley M.A."/>
            <person name="Stajich J.E."/>
            <person name="Spatafora J.W."/>
            <person name="Visel A."/>
            <person name="Grigoriev I.V."/>
        </authorList>
    </citation>
    <scope>NUCLEOTIDE SEQUENCE [LARGE SCALE GENOMIC DNA]</scope>
    <source>
        <strain evidence="2 3">12-1054</strain>
    </source>
</reference>
<evidence type="ECO:0000256" key="1">
    <source>
        <dbReference type="SAM" id="SignalP"/>
    </source>
</evidence>
<dbReference type="EMBL" id="MCFI01000001">
    <property type="protein sequence ID" value="ORY87879.1"/>
    <property type="molecule type" value="Genomic_DNA"/>
</dbReference>
<gene>
    <name evidence="2" type="ORF">BCR37DRAFT_15269</name>
</gene>
<name>A0A1Y2FV84_PROLT</name>
<dbReference type="AlphaFoldDB" id="A0A1Y2FV84"/>
<accession>A0A1Y2FV84</accession>
<evidence type="ECO:0000313" key="2">
    <source>
        <dbReference type="EMBL" id="ORY87879.1"/>
    </source>
</evidence>
<keyword evidence="1" id="KW-0732">Signal</keyword>
<protein>
    <submittedName>
        <fullName evidence="2">Uncharacterized protein</fullName>
    </submittedName>
</protein>
<dbReference type="Proteomes" id="UP000193685">
    <property type="component" value="Unassembled WGS sequence"/>
</dbReference>
<dbReference type="RefSeq" id="XP_040728374.1">
    <property type="nucleotide sequence ID" value="XM_040866108.1"/>
</dbReference>
<proteinExistence type="predicted"/>
<sequence>MHLVFIKTAVLATLPLLPRLHAQLMQLEATQLVPPGECRKVQFDLARFIYAPASETCTETCNRNLMHTYFGSQDAKTEPWTHRVMTAAKIRLQSVLEDLQFNEACMVGFFLCILKQEARSLDLLGELAREKNCFCMVSLLMERLQPPIGNQTWFMDMHFRVNSCELIDVIQRLELSSWQIYNASVLEQVTCEEDNCWCDLNGTRVCEGTAEAKWSRFHQTLDVLASLFRAGQVLYCMGIACMYFNLGALL</sequence>